<dbReference type="InterPro" id="IPR040415">
    <property type="entry name" value="SETD9"/>
</dbReference>
<dbReference type="PANTHER" id="PTHR33524">
    <property type="entry name" value="C5ORF35"/>
    <property type="match status" value="1"/>
</dbReference>
<evidence type="ECO:0000313" key="1">
    <source>
        <dbReference type="Ensembl" id="ENSLCNP00005004864.1"/>
    </source>
</evidence>
<keyword evidence="2" id="KW-1185">Reference proteome</keyword>
<dbReference type="PANTHER" id="PTHR33524:SF2">
    <property type="entry name" value="SET DOMAIN-CONTAINING PROTEIN 9"/>
    <property type="match status" value="1"/>
</dbReference>
<evidence type="ECO:0000313" key="2">
    <source>
        <dbReference type="Proteomes" id="UP000472241"/>
    </source>
</evidence>
<proteinExistence type="predicted"/>
<dbReference type="Ensembl" id="ENSLCNT00005005489.1">
    <property type="protein sequence ID" value="ENSLCNP00005004864.1"/>
    <property type="gene ID" value="ENSLCNG00005003277.1"/>
</dbReference>
<dbReference type="AlphaFoldDB" id="A0A667FWH3"/>
<accession>A0A667FWH3</accession>
<organism evidence="1 2">
    <name type="scientific">Lynx canadensis</name>
    <name type="common">Canada lynx</name>
    <name type="synonym">Felis canadensis</name>
    <dbReference type="NCBI Taxonomy" id="61383"/>
    <lineage>
        <taxon>Eukaryota</taxon>
        <taxon>Metazoa</taxon>
        <taxon>Chordata</taxon>
        <taxon>Craniata</taxon>
        <taxon>Vertebrata</taxon>
        <taxon>Euteleostomi</taxon>
        <taxon>Mammalia</taxon>
        <taxon>Eutheria</taxon>
        <taxon>Laurasiatheria</taxon>
        <taxon>Carnivora</taxon>
        <taxon>Feliformia</taxon>
        <taxon>Felidae</taxon>
        <taxon>Felinae</taxon>
        <taxon>Lynx</taxon>
    </lineage>
</organism>
<protein>
    <submittedName>
        <fullName evidence="1">SET domain containing 9</fullName>
    </submittedName>
</protein>
<reference evidence="1" key="2">
    <citation type="submission" date="2025-09" db="UniProtKB">
        <authorList>
            <consortium name="Ensembl"/>
        </authorList>
    </citation>
    <scope>IDENTIFICATION</scope>
</reference>
<reference evidence="1" key="1">
    <citation type="submission" date="2025-08" db="UniProtKB">
        <authorList>
            <consortium name="Ensembl"/>
        </authorList>
    </citation>
    <scope>IDENTIFICATION</scope>
</reference>
<sequence>MSDSTWLTSEICNPLAVGQYVNNCSNDRAANVCYQEFDVPAVFPIELKQYLPNIAYSCDKQRLVFSCPLCSAVLKKHVYSRVPGWLSWLSIWLLISAQVMISRFVGSSPTQGSALTMWTCLGFSLSPPPTPASLVCPLSK</sequence>
<gene>
    <name evidence="1" type="primary">SETD9</name>
</gene>
<name>A0A667FWH3_LYNCA</name>
<dbReference type="Proteomes" id="UP000472241">
    <property type="component" value="Unplaced"/>
</dbReference>